<reference evidence="1 2" key="1">
    <citation type="journal article" date="2018" name="Front. Plant Sci.">
        <title>Red Clover (Trifolium pratense) and Zigzag Clover (T. medium) - A Picture of Genomic Similarities and Differences.</title>
        <authorList>
            <person name="Dluhosova J."/>
            <person name="Istvanek J."/>
            <person name="Nedelnik J."/>
            <person name="Repkova J."/>
        </authorList>
    </citation>
    <scope>NUCLEOTIDE SEQUENCE [LARGE SCALE GENOMIC DNA]</scope>
    <source>
        <strain evidence="2">cv. 10/8</strain>
        <tissue evidence="1">Leaf</tissue>
    </source>
</reference>
<protein>
    <submittedName>
        <fullName evidence="1">Uncharacterized protein</fullName>
    </submittedName>
</protein>
<feature type="non-terminal residue" evidence="1">
    <location>
        <position position="50"/>
    </location>
</feature>
<evidence type="ECO:0000313" key="1">
    <source>
        <dbReference type="EMBL" id="MCI70338.1"/>
    </source>
</evidence>
<name>A0A392UBB5_9FABA</name>
<sequence length="50" mass="5200">MGSGLIRAPTMCCVSGLRLRSACTFILLCAVVPIANDVCVAAKPHLCPVQ</sequence>
<proteinExistence type="predicted"/>
<organism evidence="1 2">
    <name type="scientific">Trifolium medium</name>
    <dbReference type="NCBI Taxonomy" id="97028"/>
    <lineage>
        <taxon>Eukaryota</taxon>
        <taxon>Viridiplantae</taxon>
        <taxon>Streptophyta</taxon>
        <taxon>Embryophyta</taxon>
        <taxon>Tracheophyta</taxon>
        <taxon>Spermatophyta</taxon>
        <taxon>Magnoliopsida</taxon>
        <taxon>eudicotyledons</taxon>
        <taxon>Gunneridae</taxon>
        <taxon>Pentapetalae</taxon>
        <taxon>rosids</taxon>
        <taxon>fabids</taxon>
        <taxon>Fabales</taxon>
        <taxon>Fabaceae</taxon>
        <taxon>Papilionoideae</taxon>
        <taxon>50 kb inversion clade</taxon>
        <taxon>NPAAA clade</taxon>
        <taxon>Hologalegina</taxon>
        <taxon>IRL clade</taxon>
        <taxon>Trifolieae</taxon>
        <taxon>Trifolium</taxon>
    </lineage>
</organism>
<dbReference type="EMBL" id="LXQA010773859">
    <property type="protein sequence ID" value="MCI70338.1"/>
    <property type="molecule type" value="Genomic_DNA"/>
</dbReference>
<evidence type="ECO:0000313" key="2">
    <source>
        <dbReference type="Proteomes" id="UP000265520"/>
    </source>
</evidence>
<comment type="caution">
    <text evidence="1">The sequence shown here is derived from an EMBL/GenBank/DDBJ whole genome shotgun (WGS) entry which is preliminary data.</text>
</comment>
<dbReference type="Proteomes" id="UP000265520">
    <property type="component" value="Unassembled WGS sequence"/>
</dbReference>
<keyword evidence="2" id="KW-1185">Reference proteome</keyword>
<dbReference type="AlphaFoldDB" id="A0A392UBB5"/>
<accession>A0A392UBB5</accession>